<dbReference type="SUPFAM" id="SSF49764">
    <property type="entry name" value="HSP20-like chaperones"/>
    <property type="match status" value="1"/>
</dbReference>
<reference evidence="4 5" key="1">
    <citation type="submission" date="2016-10" db="EMBL/GenBank/DDBJ databases">
        <authorList>
            <person name="Cai Z."/>
        </authorList>
    </citation>
    <scope>NUCLEOTIDE SEQUENCE [LARGE SCALE GENOMIC DNA]</scope>
</reference>
<keyword evidence="5" id="KW-1185">Reference proteome</keyword>
<dbReference type="SUPFAM" id="SSF48452">
    <property type="entry name" value="TPR-like"/>
    <property type="match status" value="2"/>
</dbReference>
<feature type="domain" description="CS" evidence="3">
    <location>
        <begin position="2"/>
        <end position="86"/>
    </location>
</feature>
<dbReference type="PROSITE" id="PS50005">
    <property type="entry name" value="TPR"/>
    <property type="match status" value="1"/>
</dbReference>
<feature type="region of interest" description="Disordered" evidence="2">
    <location>
        <begin position="117"/>
        <end position="244"/>
    </location>
</feature>
<feature type="compositionally biased region" description="Low complexity" evidence="2">
    <location>
        <begin position="561"/>
        <end position="574"/>
    </location>
</feature>
<dbReference type="Gene3D" id="1.25.40.10">
    <property type="entry name" value="Tetratricopeptide repeat domain"/>
    <property type="match status" value="2"/>
</dbReference>
<dbReference type="GO" id="GO:0036159">
    <property type="term" value="P:inner dynein arm assembly"/>
    <property type="evidence" value="ECO:0007669"/>
    <property type="project" value="TreeGrafter"/>
</dbReference>
<evidence type="ECO:0000313" key="4">
    <source>
        <dbReference type="EMBL" id="SZX75321.1"/>
    </source>
</evidence>
<evidence type="ECO:0000256" key="1">
    <source>
        <dbReference type="PROSITE-ProRule" id="PRU00339"/>
    </source>
</evidence>
<dbReference type="PROSITE" id="PS51203">
    <property type="entry name" value="CS"/>
    <property type="match status" value="1"/>
</dbReference>
<gene>
    <name evidence="4" type="ORF">BQ4739_LOCUS15606</name>
</gene>
<feature type="compositionally biased region" description="Low complexity" evidence="2">
    <location>
        <begin position="340"/>
        <end position="352"/>
    </location>
</feature>
<dbReference type="GO" id="GO:0003341">
    <property type="term" value="P:cilium movement"/>
    <property type="evidence" value="ECO:0007669"/>
    <property type="project" value="TreeGrafter"/>
</dbReference>
<dbReference type="InterPro" id="IPR011990">
    <property type="entry name" value="TPR-like_helical_dom_sf"/>
</dbReference>
<dbReference type="PANTHER" id="PTHR46492:SF1">
    <property type="entry name" value="DYNEIN AXONEMAL ASSEMBLY FACTOR 4"/>
    <property type="match status" value="1"/>
</dbReference>
<dbReference type="Proteomes" id="UP000256970">
    <property type="component" value="Unassembled WGS sequence"/>
</dbReference>
<feature type="compositionally biased region" description="Basic and acidic residues" evidence="2">
    <location>
        <begin position="120"/>
        <end position="156"/>
    </location>
</feature>
<dbReference type="InterPro" id="IPR052004">
    <property type="entry name" value="Dynein_assembly_factor_4"/>
</dbReference>
<dbReference type="InterPro" id="IPR019734">
    <property type="entry name" value="TPR_rpt"/>
</dbReference>
<dbReference type="PANTHER" id="PTHR46492">
    <property type="entry name" value="DYNEIN ASSEMBLY FACTOR 4, AXONEMAL"/>
    <property type="match status" value="1"/>
</dbReference>
<evidence type="ECO:0000313" key="5">
    <source>
        <dbReference type="Proteomes" id="UP000256970"/>
    </source>
</evidence>
<dbReference type="Pfam" id="PF04969">
    <property type="entry name" value="CS"/>
    <property type="match status" value="1"/>
</dbReference>
<dbReference type="EMBL" id="FNXT01001229">
    <property type="protein sequence ID" value="SZX75321.1"/>
    <property type="molecule type" value="Genomic_DNA"/>
</dbReference>
<proteinExistence type="predicted"/>
<evidence type="ECO:0000259" key="3">
    <source>
        <dbReference type="PROSITE" id="PS51203"/>
    </source>
</evidence>
<dbReference type="AlphaFoldDB" id="A0A383WD09"/>
<dbReference type="SMART" id="SM00028">
    <property type="entry name" value="TPR"/>
    <property type="match status" value="5"/>
</dbReference>
<name>A0A383WD09_TETOB</name>
<dbReference type="InterPro" id="IPR008978">
    <property type="entry name" value="HSP20-like_chaperone"/>
</dbReference>
<feature type="compositionally biased region" description="Pro residues" evidence="2">
    <location>
        <begin position="353"/>
        <end position="363"/>
    </location>
</feature>
<feature type="region of interest" description="Disordered" evidence="2">
    <location>
        <begin position="330"/>
        <end position="363"/>
    </location>
</feature>
<feature type="compositionally biased region" description="Acidic residues" evidence="2">
    <location>
        <begin position="169"/>
        <end position="181"/>
    </location>
</feature>
<feature type="region of interest" description="Disordered" evidence="2">
    <location>
        <begin position="553"/>
        <end position="574"/>
    </location>
</feature>
<evidence type="ECO:0000256" key="2">
    <source>
        <dbReference type="SAM" id="MobiDB-lite"/>
    </source>
</evidence>
<dbReference type="Pfam" id="PF13414">
    <property type="entry name" value="TPR_11"/>
    <property type="match status" value="1"/>
</dbReference>
<dbReference type="STRING" id="3088.A0A383WD09"/>
<dbReference type="GO" id="GO:0036158">
    <property type="term" value="P:outer dynein arm assembly"/>
    <property type="evidence" value="ECO:0007669"/>
    <property type="project" value="TreeGrafter"/>
</dbReference>
<sequence>MPLTPVYTWTETESSVRITVDGVPIKDQSQLFCSDRLVKLNAPPYLLLLDLKAPVDDDQSTATVLHGRKVVFQLAKAEPGLWGTLTAEGDKSTIKQQRDESVQRAHEKQVAAQQQRLARKQQEERAAVDRHIAHDRAQRERVEQLKEQELQQERQQLHQWQQQQHAADGDESDYEDDLAGEEEGHTEAAADGLQDCSLQEAMPDHPDYHGRGWRPSTAAEGQHSQPDEELEQQQQLHQQPGSKHSTCLITQAGAAAPELVTLTAAGGSSSKPTSVIGALLSHAAAATGQGHAGSADSNTTTTSGAGACSMWGADSSSAAAAAGSSDQLLTVRSSSSGGSAKATPAAAAAPRAKPAPPAKPPAPVRCRAAPVAVSFTQLSTPHLPAREQREVELRDIKRHAKADSLDVSERQPAFLKDKGDALAAQGNFRGAINAYTRALELQPKQPSLWSNRAACHLALGQAAECLQDSDAAVELLQAAQQQLQQAAGHPGAEQEVLAGLLPAAAAAAAAAGAGGAGGAAEQQPAELGELEAAPTSSEQQVQQTHLEDAALAASAVQQPDASTGGSSSSSSDVGAAGKLQRQLAKVLARRAAAHVELMQLQQGWEDLQQALRYDNGNSQLQADALELAAALQPDSAATAASLKERADARFKARDIEGAADAYTALVQMLQQQQAVASAAVGQDEQHQQQQEQEVTAQLLAALSNRAACWLSLEQYSRCIEDCHAALTLALAEPHATRVAGAMAAAATAAAANSTAAAGGTDAAAGGQAAAAEQYVLHLLQQRSPQQLLSLPCAGPARVRSTARLLSRLAMAHSCLKSVQHAVQLYAYAQQWWLAVGDEQRAAEMAADQQRLQQLLPTNQAA</sequence>
<organism evidence="4 5">
    <name type="scientific">Tetradesmus obliquus</name>
    <name type="common">Green alga</name>
    <name type="synonym">Acutodesmus obliquus</name>
    <dbReference type="NCBI Taxonomy" id="3088"/>
    <lineage>
        <taxon>Eukaryota</taxon>
        <taxon>Viridiplantae</taxon>
        <taxon>Chlorophyta</taxon>
        <taxon>core chlorophytes</taxon>
        <taxon>Chlorophyceae</taxon>
        <taxon>CS clade</taxon>
        <taxon>Sphaeropleales</taxon>
        <taxon>Scenedesmaceae</taxon>
        <taxon>Tetradesmus</taxon>
    </lineage>
</organism>
<accession>A0A383WD09</accession>
<feature type="repeat" description="TPR" evidence="1">
    <location>
        <begin position="412"/>
        <end position="445"/>
    </location>
</feature>
<keyword evidence="1" id="KW-0802">TPR repeat</keyword>
<protein>
    <recommendedName>
        <fullName evidence="3">CS domain-containing protein</fullName>
    </recommendedName>
</protein>
<dbReference type="InterPro" id="IPR007052">
    <property type="entry name" value="CS_dom"/>
</dbReference>
<dbReference type="Gene3D" id="2.60.40.790">
    <property type="match status" value="1"/>
</dbReference>